<keyword evidence="3" id="KW-1185">Reference proteome</keyword>
<evidence type="ECO:0000313" key="3">
    <source>
        <dbReference type="Proteomes" id="UP001151760"/>
    </source>
</evidence>
<reference evidence="2" key="2">
    <citation type="submission" date="2022-01" db="EMBL/GenBank/DDBJ databases">
        <authorList>
            <person name="Yamashiro T."/>
            <person name="Shiraishi A."/>
            <person name="Satake H."/>
            <person name="Nakayama K."/>
        </authorList>
    </citation>
    <scope>NUCLEOTIDE SEQUENCE</scope>
</reference>
<dbReference type="Pfam" id="PF14111">
    <property type="entry name" value="DUF4283"/>
    <property type="match status" value="1"/>
</dbReference>
<dbReference type="EMBL" id="BQNB010010650">
    <property type="protein sequence ID" value="GJS80157.1"/>
    <property type="molecule type" value="Genomic_DNA"/>
</dbReference>
<dbReference type="InterPro" id="IPR040256">
    <property type="entry name" value="At4g02000-like"/>
</dbReference>
<protein>
    <submittedName>
        <fullName evidence="2">RNA-directed DNA polymerase, eukaryota, reverse transcriptase zinc-binding domain protein</fullName>
    </submittedName>
</protein>
<dbReference type="PANTHER" id="PTHR31286:SF180">
    <property type="entry name" value="OS10G0362600 PROTEIN"/>
    <property type="match status" value="1"/>
</dbReference>
<keyword evidence="2" id="KW-0548">Nucleotidyltransferase</keyword>
<gene>
    <name evidence="2" type="ORF">Tco_0730038</name>
</gene>
<dbReference type="Proteomes" id="UP001151760">
    <property type="component" value="Unassembled WGS sequence"/>
</dbReference>
<dbReference type="InterPro" id="IPR025558">
    <property type="entry name" value="DUF4283"/>
</dbReference>
<keyword evidence="2" id="KW-0695">RNA-directed DNA polymerase</keyword>
<accession>A0ABQ4YTE8</accession>
<dbReference type="PANTHER" id="PTHR31286">
    <property type="entry name" value="GLYCINE-RICH CELL WALL STRUCTURAL PROTEIN 1.8-LIKE"/>
    <property type="match status" value="1"/>
</dbReference>
<dbReference type="GO" id="GO:0003964">
    <property type="term" value="F:RNA-directed DNA polymerase activity"/>
    <property type="evidence" value="ECO:0007669"/>
    <property type="project" value="UniProtKB-KW"/>
</dbReference>
<name>A0ABQ4YTE8_9ASTR</name>
<keyword evidence="2" id="KW-0808">Transferase</keyword>
<reference evidence="2" key="1">
    <citation type="journal article" date="2022" name="Int. J. Mol. Sci.">
        <title>Draft Genome of Tanacetum Coccineum: Genomic Comparison of Closely Related Tanacetum-Family Plants.</title>
        <authorList>
            <person name="Yamashiro T."/>
            <person name="Shiraishi A."/>
            <person name="Nakayama K."/>
            <person name="Satake H."/>
        </authorList>
    </citation>
    <scope>NUCLEOTIDE SEQUENCE</scope>
</reference>
<organism evidence="2 3">
    <name type="scientific">Tanacetum coccineum</name>
    <dbReference type="NCBI Taxonomy" id="301880"/>
    <lineage>
        <taxon>Eukaryota</taxon>
        <taxon>Viridiplantae</taxon>
        <taxon>Streptophyta</taxon>
        <taxon>Embryophyta</taxon>
        <taxon>Tracheophyta</taxon>
        <taxon>Spermatophyta</taxon>
        <taxon>Magnoliopsida</taxon>
        <taxon>eudicotyledons</taxon>
        <taxon>Gunneridae</taxon>
        <taxon>Pentapetalae</taxon>
        <taxon>asterids</taxon>
        <taxon>campanulids</taxon>
        <taxon>Asterales</taxon>
        <taxon>Asteraceae</taxon>
        <taxon>Asteroideae</taxon>
        <taxon>Anthemideae</taxon>
        <taxon>Anthemidinae</taxon>
        <taxon>Tanacetum</taxon>
    </lineage>
</organism>
<evidence type="ECO:0000313" key="2">
    <source>
        <dbReference type="EMBL" id="GJS80157.1"/>
    </source>
</evidence>
<proteinExistence type="predicted"/>
<evidence type="ECO:0000259" key="1">
    <source>
        <dbReference type="Pfam" id="PF14111"/>
    </source>
</evidence>
<comment type="caution">
    <text evidence="2">The sequence shown here is derived from an EMBL/GenBank/DDBJ whole genome shotgun (WGS) entry which is preliminary data.</text>
</comment>
<feature type="domain" description="DUF4283" evidence="1">
    <location>
        <begin position="46"/>
        <end position="125"/>
    </location>
</feature>
<sequence>MINPESYANKLPNDIQLNEVFYVPPSFNDKGEEVVLFDEELVKEGSEKWKFTICGYFVGCKMGVNELRYNIRRMWGRFGLKDIVVDEGICYFKFRHGDGMNSVIDQSPWLVNGKPLIVQNWDADTTIVKETPCKILI</sequence>